<dbReference type="GO" id="GO:0020037">
    <property type="term" value="F:heme binding"/>
    <property type="evidence" value="ECO:0007669"/>
    <property type="project" value="InterPro"/>
</dbReference>
<dbReference type="Proteomes" id="UP000545507">
    <property type="component" value="Unassembled WGS sequence"/>
</dbReference>
<dbReference type="GO" id="GO:0009055">
    <property type="term" value="F:electron transfer activity"/>
    <property type="evidence" value="ECO:0007669"/>
    <property type="project" value="InterPro"/>
</dbReference>
<name>A0A7Y8H1N1_9BURK</name>
<evidence type="ECO:0000256" key="7">
    <source>
        <dbReference type="SAM" id="SignalP"/>
    </source>
</evidence>
<dbReference type="PROSITE" id="PS51007">
    <property type="entry name" value="CYTC"/>
    <property type="match status" value="1"/>
</dbReference>
<protein>
    <submittedName>
        <fullName evidence="9">C-type cytochrome</fullName>
    </submittedName>
</protein>
<feature type="signal peptide" evidence="7">
    <location>
        <begin position="1"/>
        <end position="20"/>
    </location>
</feature>
<dbReference type="InterPro" id="IPR002324">
    <property type="entry name" value="Cyt_c_ID"/>
</dbReference>
<proteinExistence type="predicted"/>
<keyword evidence="3 6" id="KW-0479">Metal-binding</keyword>
<evidence type="ECO:0000256" key="5">
    <source>
        <dbReference type="ARBA" id="ARBA00023004"/>
    </source>
</evidence>
<evidence type="ECO:0000313" key="9">
    <source>
        <dbReference type="EMBL" id="NWF47928.1"/>
    </source>
</evidence>
<dbReference type="InterPro" id="IPR009056">
    <property type="entry name" value="Cyt_c-like_dom"/>
</dbReference>
<keyword evidence="1" id="KW-0813">Transport</keyword>
<evidence type="ECO:0000256" key="4">
    <source>
        <dbReference type="ARBA" id="ARBA00022982"/>
    </source>
</evidence>
<accession>A0A7Y8H1N1</accession>
<sequence>MRTLSLLTAGLLLASGAAHAVDEAAAIELAKNNGCLSCHSAKEKIVGPAYSAVHEKYKDDKDAVASLVQSIQYGSKGKWGRIPMPPHPGMSPADIKTLAEWVMTIKP</sequence>
<dbReference type="PRINTS" id="PR00606">
    <property type="entry name" value="CYTCHROMECID"/>
</dbReference>
<organism evidence="9 10">
    <name type="scientific">Hydrogenophaga aromaticivorans</name>
    <dbReference type="NCBI Taxonomy" id="2610898"/>
    <lineage>
        <taxon>Bacteria</taxon>
        <taxon>Pseudomonadati</taxon>
        <taxon>Pseudomonadota</taxon>
        <taxon>Betaproteobacteria</taxon>
        <taxon>Burkholderiales</taxon>
        <taxon>Comamonadaceae</taxon>
        <taxon>Hydrogenophaga</taxon>
    </lineage>
</organism>
<dbReference type="InterPro" id="IPR036909">
    <property type="entry name" value="Cyt_c-like_dom_sf"/>
</dbReference>
<keyword evidence="7" id="KW-0732">Signal</keyword>
<keyword evidence="5 6" id="KW-0408">Iron</keyword>
<evidence type="ECO:0000259" key="8">
    <source>
        <dbReference type="PROSITE" id="PS51007"/>
    </source>
</evidence>
<reference evidence="9 10" key="1">
    <citation type="submission" date="2019-09" db="EMBL/GenBank/DDBJ databases">
        <title>Hydrogenophaga aromatica sp. nov., isolated from a para-xylene-degrading enrichment culture.</title>
        <authorList>
            <person name="Tancsics A."/>
            <person name="Banerjee S."/>
        </authorList>
    </citation>
    <scope>NUCLEOTIDE SEQUENCE [LARGE SCALE GENOMIC DNA]</scope>
    <source>
        <strain evidence="9 10">D2P1</strain>
    </source>
</reference>
<comment type="caution">
    <text evidence="9">The sequence shown here is derived from an EMBL/GenBank/DDBJ whole genome shotgun (WGS) entry which is preliminary data.</text>
</comment>
<dbReference type="Pfam" id="PF00034">
    <property type="entry name" value="Cytochrom_C"/>
    <property type="match status" value="1"/>
</dbReference>
<evidence type="ECO:0000313" key="10">
    <source>
        <dbReference type="Proteomes" id="UP000545507"/>
    </source>
</evidence>
<dbReference type="Gene3D" id="1.10.760.10">
    <property type="entry name" value="Cytochrome c-like domain"/>
    <property type="match status" value="1"/>
</dbReference>
<dbReference type="RefSeq" id="WP_177138025.1">
    <property type="nucleotide sequence ID" value="NZ_JAGPWB010000005.1"/>
</dbReference>
<evidence type="ECO:0000256" key="6">
    <source>
        <dbReference type="PIRSR" id="PIRSR602324-1"/>
    </source>
</evidence>
<evidence type="ECO:0000256" key="2">
    <source>
        <dbReference type="ARBA" id="ARBA00022617"/>
    </source>
</evidence>
<keyword evidence="2 6" id="KW-0349">Heme</keyword>
<evidence type="ECO:0000256" key="1">
    <source>
        <dbReference type="ARBA" id="ARBA00022448"/>
    </source>
</evidence>
<dbReference type="SUPFAM" id="SSF46626">
    <property type="entry name" value="Cytochrome c"/>
    <property type="match status" value="1"/>
</dbReference>
<dbReference type="EMBL" id="VYGV01000025">
    <property type="protein sequence ID" value="NWF47928.1"/>
    <property type="molecule type" value="Genomic_DNA"/>
</dbReference>
<dbReference type="AlphaFoldDB" id="A0A7Y8H1N1"/>
<dbReference type="GO" id="GO:0005506">
    <property type="term" value="F:iron ion binding"/>
    <property type="evidence" value="ECO:0007669"/>
    <property type="project" value="InterPro"/>
</dbReference>
<feature type="binding site" description="covalent" evidence="6">
    <location>
        <position position="35"/>
    </location>
    <ligand>
        <name>heme c</name>
        <dbReference type="ChEBI" id="CHEBI:61717"/>
    </ligand>
</feature>
<gene>
    <name evidence="9" type="ORF">F3K02_22125</name>
</gene>
<feature type="binding site" description="covalent" evidence="6">
    <location>
        <position position="84"/>
    </location>
    <ligand>
        <name>heme c</name>
        <dbReference type="ChEBI" id="CHEBI:61717"/>
    </ligand>
</feature>
<feature type="binding site" description="covalent" evidence="6">
    <location>
        <position position="39"/>
    </location>
    <ligand>
        <name>heme c</name>
        <dbReference type="ChEBI" id="CHEBI:61717"/>
    </ligand>
</feature>
<feature type="domain" description="Cytochrome c" evidence="8">
    <location>
        <begin position="22"/>
        <end position="106"/>
    </location>
</feature>
<comment type="PTM">
    <text evidence="6">Binds 1 heme c group covalently per subunit.</text>
</comment>
<keyword evidence="4" id="KW-0249">Electron transport</keyword>
<evidence type="ECO:0000256" key="3">
    <source>
        <dbReference type="ARBA" id="ARBA00022723"/>
    </source>
</evidence>
<keyword evidence="10" id="KW-1185">Reference proteome</keyword>
<feature type="chain" id="PRO_5031331705" evidence="7">
    <location>
        <begin position="21"/>
        <end position="107"/>
    </location>
</feature>